<sequence length="198" mass="23012">MSEYSFYIPAIGNATESGIARSFSLNNVGEVDRVDFFENSSGIWCAFVHIDNLYDNYLVSKILDEIETYGSHQFWFNEHEYFILRKMTCTKIPTTSMNIHQIADKLAQHEAKIAELEVKILEKDQVIDDYRRRQLETFEYGCLAHRSMWARSPSDDSYDVNVEEIVNSLIGPRWPEEDDSVFPAVYSARSYDTMSVEM</sequence>
<accession>A0A6C0K0Z8</accession>
<evidence type="ECO:0000256" key="1">
    <source>
        <dbReference type="SAM" id="Coils"/>
    </source>
</evidence>
<keyword evidence="1" id="KW-0175">Coiled coil</keyword>
<dbReference type="AlphaFoldDB" id="A0A6C0K0Z8"/>
<feature type="coiled-coil region" evidence="1">
    <location>
        <begin position="99"/>
        <end position="133"/>
    </location>
</feature>
<reference evidence="2" key="1">
    <citation type="journal article" date="2020" name="Nature">
        <title>Giant virus diversity and host interactions through global metagenomics.</title>
        <authorList>
            <person name="Schulz F."/>
            <person name="Roux S."/>
            <person name="Paez-Espino D."/>
            <person name="Jungbluth S."/>
            <person name="Walsh D.A."/>
            <person name="Denef V.J."/>
            <person name="McMahon K.D."/>
            <person name="Konstantinidis K.T."/>
            <person name="Eloe-Fadrosh E.A."/>
            <person name="Kyrpides N.C."/>
            <person name="Woyke T."/>
        </authorList>
    </citation>
    <scope>NUCLEOTIDE SEQUENCE</scope>
    <source>
        <strain evidence="2">GVMAG-S-1101165-83</strain>
    </source>
</reference>
<proteinExistence type="predicted"/>
<protein>
    <submittedName>
        <fullName evidence="2">Uncharacterized protein</fullName>
    </submittedName>
</protein>
<name>A0A6C0K0Z8_9ZZZZ</name>
<organism evidence="2">
    <name type="scientific">viral metagenome</name>
    <dbReference type="NCBI Taxonomy" id="1070528"/>
    <lineage>
        <taxon>unclassified sequences</taxon>
        <taxon>metagenomes</taxon>
        <taxon>organismal metagenomes</taxon>
    </lineage>
</organism>
<dbReference type="EMBL" id="MN740772">
    <property type="protein sequence ID" value="QHU10831.1"/>
    <property type="molecule type" value="Genomic_DNA"/>
</dbReference>
<evidence type="ECO:0000313" key="2">
    <source>
        <dbReference type="EMBL" id="QHU10831.1"/>
    </source>
</evidence>